<comment type="caution">
    <text evidence="1">The sequence shown here is derived from an EMBL/GenBank/DDBJ whole genome shotgun (WGS) entry which is preliminary data.</text>
</comment>
<accession>A0ABU8H795</accession>
<dbReference type="Proteomes" id="UP001367771">
    <property type="component" value="Unassembled WGS sequence"/>
</dbReference>
<proteinExistence type="predicted"/>
<dbReference type="EMBL" id="JBBBDM010000015">
    <property type="protein sequence ID" value="MEI5688878.1"/>
    <property type="molecule type" value="Genomic_DNA"/>
</dbReference>
<gene>
    <name evidence="1" type="ORF">V8201_17430</name>
</gene>
<name>A0ABU8H795_9SPHN</name>
<protein>
    <submittedName>
        <fullName evidence="1">Uncharacterized protein</fullName>
    </submittedName>
</protein>
<keyword evidence="2" id="KW-1185">Reference proteome</keyword>
<evidence type="ECO:0000313" key="2">
    <source>
        <dbReference type="Proteomes" id="UP001367771"/>
    </source>
</evidence>
<sequence length="93" mass="10330">MNDEFAEAVAGTLAAQGFVLENLYALLLAGDPDPVAACHATAQHMLRDFGSLRPTGVQTMSHAEIERIRQHALDRLTRFWNGVERRLTDLPQD</sequence>
<organism evidence="1 2">
    <name type="scientific">Sphingomonas kyungheensis</name>
    <dbReference type="NCBI Taxonomy" id="1069987"/>
    <lineage>
        <taxon>Bacteria</taxon>
        <taxon>Pseudomonadati</taxon>
        <taxon>Pseudomonadota</taxon>
        <taxon>Alphaproteobacteria</taxon>
        <taxon>Sphingomonadales</taxon>
        <taxon>Sphingomonadaceae</taxon>
        <taxon>Sphingomonas</taxon>
    </lineage>
</organism>
<evidence type="ECO:0000313" key="1">
    <source>
        <dbReference type="EMBL" id="MEI5688878.1"/>
    </source>
</evidence>
<reference evidence="1 2" key="1">
    <citation type="journal article" date="2013" name="Int. J. Syst. Evol. Microbiol.">
        <title>Sphingomonas kyungheensis sp. nov., a bacterium with ginsenoside-converting activity isolated from soil of a ginseng field.</title>
        <authorList>
            <person name="Son H.M."/>
            <person name="Yang J.E."/>
            <person name="Park Y."/>
            <person name="Han C.K."/>
            <person name="Kim S.G."/>
            <person name="Kook M."/>
            <person name="Yi T.H."/>
        </authorList>
    </citation>
    <scope>NUCLEOTIDE SEQUENCE [LARGE SCALE GENOMIC DNA]</scope>
    <source>
        <strain evidence="1 2">LMG 26582</strain>
    </source>
</reference>
<dbReference type="RefSeq" id="WP_271301019.1">
    <property type="nucleotide sequence ID" value="NZ_JBBBDM010000015.1"/>
</dbReference>